<dbReference type="AlphaFoldDB" id="F7VGN0"/>
<organism evidence="1 2">
    <name type="scientific">Acetobacter tropicalis NBRC 101654</name>
    <dbReference type="NCBI Taxonomy" id="749388"/>
    <lineage>
        <taxon>Bacteria</taxon>
        <taxon>Pseudomonadati</taxon>
        <taxon>Pseudomonadota</taxon>
        <taxon>Alphaproteobacteria</taxon>
        <taxon>Acetobacterales</taxon>
        <taxon>Acetobacteraceae</taxon>
        <taxon>Acetobacter</taxon>
    </lineage>
</organism>
<name>F7VGN0_9PROT</name>
<proteinExistence type="predicted"/>
<dbReference type="Proteomes" id="UP000004319">
    <property type="component" value="Unassembled WGS sequence"/>
</dbReference>
<sequence length="395" mass="44347">MITMQPPPAGSLLPIPVLFSIMGPSAARYGHRTPEPHDRPAALPSKVHGASRCGAVVWEMYTLPSTEDRLKNGIRLSDCYHVLALLDDWIEANFDGMSRAMCECMLCGIPEQAFEFPDRIREFLGPTDLVPEALREFERYRYAISENIKSLLKSGRLTAYGKEKITDEKWQIIPCQYFSLECKISFDENKVIVEGVSFLDVRITCLESLPIWCAMVAYGDQELVPSLMRQVGACRAKMAFKGNIHALFDEIRTFREYFCSLMKEGVLKAVYLETEEQVDQNLWSSGQISLARSEIRVGLKKWRGVKVNTPHPPLNEDDSNILAVNASRVPTGARGYGASDALLAKEMHELILSGKAQNIHRAACLIVDKAKGNSLDTSKVKRLMAVYNKTYPYSD</sequence>
<evidence type="ECO:0000313" key="2">
    <source>
        <dbReference type="Proteomes" id="UP000004319"/>
    </source>
</evidence>
<gene>
    <name evidence="1" type="ORF">ATPR_2529</name>
</gene>
<dbReference type="EMBL" id="BABS01000098">
    <property type="protein sequence ID" value="GAA09525.1"/>
    <property type="molecule type" value="Genomic_DNA"/>
</dbReference>
<accession>F7VGN0</accession>
<comment type="caution">
    <text evidence="1">The sequence shown here is derived from an EMBL/GenBank/DDBJ whole genome shotgun (WGS) entry which is preliminary data.</text>
</comment>
<reference evidence="1 2" key="1">
    <citation type="journal article" date="2011" name="Biochem. Biophys. Res. Commun.">
        <title>Increased number of Arginine-based salt bridges contributes to the thermotolerance of thermotolerant acetic acid bacteria, Acetobacter tropicalis SKU1100.</title>
        <authorList>
            <person name="Matsutani M."/>
            <person name="Hirakawa H."/>
            <person name="Nishikura M."/>
            <person name="Soemphol W."/>
            <person name="Ali I.A.I."/>
            <person name="Yakushi T."/>
            <person name="Matsushita K."/>
        </authorList>
    </citation>
    <scope>NUCLEOTIDE SEQUENCE [LARGE SCALE GENOMIC DNA]</scope>
    <source>
        <strain evidence="1 2">NBRC 101654</strain>
    </source>
</reference>
<protein>
    <submittedName>
        <fullName evidence="1">Uncharacterized protein</fullName>
    </submittedName>
</protein>
<evidence type="ECO:0000313" key="1">
    <source>
        <dbReference type="EMBL" id="GAA09525.1"/>
    </source>
</evidence>